<dbReference type="InterPro" id="IPR025295">
    <property type="entry name" value="eCIS_core_dom"/>
</dbReference>
<dbReference type="RefSeq" id="WP_139516764.1">
    <property type="nucleotide sequence ID" value="NZ_CP040896.1"/>
</dbReference>
<name>A0A5B8A2R4_9BACT</name>
<dbReference type="KEGG" id="hyj:FHG12_16460"/>
<organism evidence="4 5">
    <name type="scientific">Hymenobacter jejuensis</name>
    <dbReference type="NCBI Taxonomy" id="2502781"/>
    <lineage>
        <taxon>Bacteria</taxon>
        <taxon>Pseudomonadati</taxon>
        <taxon>Bacteroidota</taxon>
        <taxon>Cytophagia</taxon>
        <taxon>Cytophagales</taxon>
        <taxon>Hymenobacteraceae</taxon>
        <taxon>Hymenobacter</taxon>
    </lineage>
</organism>
<gene>
    <name evidence="4" type="ORF">FHG12_16460</name>
</gene>
<feature type="coiled-coil region" evidence="1">
    <location>
        <begin position="652"/>
        <end position="698"/>
    </location>
</feature>
<protein>
    <submittedName>
        <fullName evidence="4">DUF4157 domain-containing protein</fullName>
    </submittedName>
</protein>
<dbReference type="Proteomes" id="UP000305398">
    <property type="component" value="Chromosome"/>
</dbReference>
<evidence type="ECO:0000259" key="3">
    <source>
        <dbReference type="Pfam" id="PF13699"/>
    </source>
</evidence>
<evidence type="ECO:0000256" key="1">
    <source>
        <dbReference type="SAM" id="Coils"/>
    </source>
</evidence>
<evidence type="ECO:0000313" key="4">
    <source>
        <dbReference type="EMBL" id="QDA61590.1"/>
    </source>
</evidence>
<proteinExistence type="predicted"/>
<evidence type="ECO:0000313" key="5">
    <source>
        <dbReference type="Proteomes" id="UP000305398"/>
    </source>
</evidence>
<keyword evidence="1" id="KW-0175">Coiled coil</keyword>
<sequence>MRITAEKLVKAAPAPSGMRTAQPFFEKAGRGEFFEPIRQATQTPTQNKILRKAAGLPDVLFETQATIPPKIDSGESVPEEIRRAAELRLQADFSMIRVHRDSESVGIIQPLRAQALVFQQHIFFGQGEYQPTSQAGKSVLVQALAHTLQQGVAGLKINELIRAETQLSPPDLLASTAAKPDTASGGPVITETTALAEKNAGARSAGQPGASPQATPETDGLQPGEAPVQRAPQTPQQDPEFGKVIGQTRQVKKAQKSHKNPQEKNTAVTESAHLPVADQKAYNDRKQHLEVINKTAVNNKDANKKFTAAQFRKLLQTQLNELEKKLPHSEDDSKQFKRDKPLEGIKNNVKQQVKDESKNVAAPITAETEKKAPPESNLPTQEPKPLVEEKAGANPRPIDAVAAAPKPKTDSEISMEKESQSLDELMEKNHNTEEQFAESNEPKFQQALKTKKEAQAKAGEAPQVYRVDEQKVIAGAQKTAHKDAVVDFGAMHAVRGQGLHTVYDKQSHHDKDDKEEQKRIKGELDAIYNKTKKDVDDIFTALGKYVEDTFETESKAAKDDFEKRVEDQLDDIHGWGVRDFLFGEDTEAIEKVFEREKKKFIDALDLTLNKIAQRIADDLNKAVECIQQGEAKAEGFYKGLNTKQQGLVSDAMETYRVQFANLESSVDEKQAELAHSLAESYKQNVDSLRKTFDKINEDVRKTWIQRAAEFIKEVALTIYRLGELLVTVLVRIAYVIGDIIAHPIRFLENLAAGIKQGFATFVENFDTYLLEGFFNWLKGKVGGAGIRIPAKLDTAGLFSIALQVIGLTYDNFREIAKNKLGEPVVAAIEKGVEGAEEVYKLIQMARTDIGAFWAHIKDVLANAVDEIFEKIKKTVLYETIKKVLAYIVTLFNPIGAFIKAAQAIYAGIRFLMDNIERIIALVNAFLDGVEMAVKGDVSGIASKVIFGLQNAIVMGIDFLAKLLGLGNLADKVRAIIKQLKSPVDRAMGFVVDKLLKPVVGLVQKAGKAVVGAGKKAASAVLGFFGIKKSFSTNTGETHSIYFEQRGEKPILKIESTPQDIKAFLEFYQSNYKLDSAKTTLLSMIWTHLSTYDGDYNDLRKVGADTEKAKPIHQRLLQKNEALTELLRTLLSGNRSIGLIIESYLLEGITGTYASMPRPRVDFLTPDHQPQAAILKWAADLQINRRKLFSSRSEMANRASGSHASGGYAINIHENRHKEGRTFGSKGADTLNDFVTFVTGKITNEPDEQKIRDIVVDRMKVELQRDVVAMRAVLRRSDVWEDINEITDITKAEKDKLKAGIKARTLDGLNQIQNQPMDNLKIK</sequence>
<feature type="region of interest" description="Disordered" evidence="2">
    <location>
        <begin position="199"/>
        <end position="274"/>
    </location>
</feature>
<feature type="compositionally biased region" description="Basic residues" evidence="2">
    <location>
        <begin position="250"/>
        <end position="259"/>
    </location>
</feature>
<feature type="compositionally biased region" description="Basic and acidic residues" evidence="2">
    <location>
        <begin position="407"/>
        <end position="433"/>
    </location>
</feature>
<accession>A0A5B8A2R4</accession>
<dbReference type="EMBL" id="CP040896">
    <property type="protein sequence ID" value="QDA61590.1"/>
    <property type="molecule type" value="Genomic_DNA"/>
</dbReference>
<feature type="domain" description="eCIS core" evidence="3">
    <location>
        <begin position="77"/>
        <end position="151"/>
    </location>
</feature>
<feature type="compositionally biased region" description="Basic and acidic residues" evidence="2">
    <location>
        <begin position="324"/>
        <end position="343"/>
    </location>
</feature>
<dbReference type="OrthoDB" id="894429at2"/>
<reference evidence="4 5" key="1">
    <citation type="submission" date="2019-06" db="EMBL/GenBank/DDBJ databases">
        <authorList>
            <person name="Srinivasan S."/>
        </authorList>
    </citation>
    <scope>NUCLEOTIDE SEQUENCE [LARGE SCALE GENOMIC DNA]</scope>
    <source>
        <strain evidence="4 5">17J68-5</strain>
    </source>
</reference>
<keyword evidence="5" id="KW-1185">Reference proteome</keyword>
<feature type="region of interest" description="Disordered" evidence="2">
    <location>
        <begin position="324"/>
        <end position="462"/>
    </location>
</feature>
<evidence type="ECO:0000256" key="2">
    <source>
        <dbReference type="SAM" id="MobiDB-lite"/>
    </source>
</evidence>
<dbReference type="Pfam" id="PF13699">
    <property type="entry name" value="eCIS_core"/>
    <property type="match status" value="1"/>
</dbReference>